<evidence type="ECO:0000256" key="1">
    <source>
        <dbReference type="ARBA" id="ARBA00000632"/>
    </source>
</evidence>
<protein>
    <recommendedName>
        <fullName evidence="4">lysozyme</fullName>
        <ecNumber evidence="4">3.2.1.17</ecNumber>
    </recommendedName>
</protein>
<dbReference type="InterPro" id="IPR023346">
    <property type="entry name" value="Lysozyme-like_dom_sf"/>
</dbReference>
<name>A0AAD4YFW1_OVIAM</name>
<dbReference type="PANTHER" id="PTHR11407:SF28">
    <property type="entry name" value="LYSOZYME C"/>
    <property type="match status" value="1"/>
</dbReference>
<dbReference type="GO" id="GO:0031640">
    <property type="term" value="P:killing of cells of another organism"/>
    <property type="evidence" value="ECO:0007669"/>
    <property type="project" value="UniProtKB-KW"/>
</dbReference>
<evidence type="ECO:0000256" key="11">
    <source>
        <dbReference type="SAM" id="SignalP"/>
    </source>
</evidence>
<dbReference type="FunFam" id="1.10.530.10:FF:000001">
    <property type="entry name" value="Lysozyme C"/>
    <property type="match status" value="2"/>
</dbReference>
<sequence>MLNTKSSSPGQLGHLASVNMKALLILGLLVLSVAVQGKKFERCELARTLKKFGLAGYKGVSLANWMCLAYGESRYNTQAINYNPGSKSTDYGIFQINSKWWCNDGKTPKAVNGCGVSCSALLKDDITQAVACAKKIVSQQGITACPMFALVNIYLFGCLHFKDMGKKFERCELARTLRRFGLDGYNGVSLANWMCLIYGESRYNTQVTNYNPGSKSTDYGIFQINSKWWCNDGKTPRAVNGCGVSCSALLKDDITQAVACAKKIVSRQGITAWVAWKNNCRNRNVSSYIQGCKL</sequence>
<evidence type="ECO:0000313" key="14">
    <source>
        <dbReference type="Proteomes" id="UP001214576"/>
    </source>
</evidence>
<dbReference type="GO" id="GO:0003796">
    <property type="term" value="F:lysozyme activity"/>
    <property type="evidence" value="ECO:0007669"/>
    <property type="project" value="UniProtKB-EC"/>
</dbReference>
<dbReference type="InterPro" id="IPR001916">
    <property type="entry name" value="Glyco_hydro_22"/>
</dbReference>
<keyword evidence="6" id="KW-0081">Bacteriolytic enzyme</keyword>
<dbReference type="Pfam" id="PF00062">
    <property type="entry name" value="Lys"/>
    <property type="match status" value="2"/>
</dbReference>
<proteinExistence type="inferred from homology"/>
<dbReference type="PROSITE" id="PS51348">
    <property type="entry name" value="GLYCOSYL_HYDROL_F22_2"/>
    <property type="match status" value="2"/>
</dbReference>
<evidence type="ECO:0000256" key="9">
    <source>
        <dbReference type="ARBA" id="ARBA00023295"/>
    </source>
</evidence>
<evidence type="ECO:0000256" key="4">
    <source>
        <dbReference type="ARBA" id="ARBA00012732"/>
    </source>
</evidence>
<evidence type="ECO:0000256" key="6">
    <source>
        <dbReference type="ARBA" id="ARBA00022638"/>
    </source>
</evidence>
<reference evidence="13" key="1">
    <citation type="submission" date="2022-03" db="EMBL/GenBank/DDBJ databases">
        <title>Genomic analyses of argali, domestic sheep and their hybrids provide insights into chromosomal evolution, heterosis and genetic basis of agronomic traits.</title>
        <authorList>
            <person name="Li M."/>
        </authorList>
    </citation>
    <scope>NUCLEOTIDE SEQUENCE</scope>
    <source>
        <strain evidence="13">CAU-MHL-2022a</strain>
        <tissue evidence="13">Skin</tissue>
    </source>
</reference>
<keyword evidence="5" id="KW-0929">Antimicrobial</keyword>
<dbReference type="Gene3D" id="1.10.530.10">
    <property type="match status" value="2"/>
</dbReference>
<keyword evidence="7" id="KW-0378">Hydrolase</keyword>
<dbReference type="PROSITE" id="PS00128">
    <property type="entry name" value="GLYCOSYL_HYDROL_F22_1"/>
    <property type="match status" value="2"/>
</dbReference>
<feature type="domain" description="Glycosyl hydrolases family 22 (GH22)" evidence="12">
    <location>
        <begin position="242"/>
        <end position="260"/>
    </location>
</feature>
<feature type="chain" id="PRO_5042179385" description="lysozyme" evidence="11">
    <location>
        <begin position="38"/>
        <end position="294"/>
    </location>
</feature>
<dbReference type="SMART" id="SM00263">
    <property type="entry name" value="LYZ1"/>
    <property type="match status" value="2"/>
</dbReference>
<evidence type="ECO:0000256" key="7">
    <source>
        <dbReference type="ARBA" id="ARBA00022801"/>
    </source>
</evidence>
<comment type="catalytic activity">
    <reaction evidence="1">
        <text>Hydrolysis of (1-&gt;4)-beta-linkages between N-acetylmuramic acid and N-acetyl-D-glucosamine residues in a peptidoglycan and between N-acetyl-D-glucosamine residues in chitodextrins.</text>
        <dbReference type="EC" id="3.2.1.17"/>
    </reaction>
</comment>
<keyword evidence="8" id="KW-1015">Disulfide bond</keyword>
<feature type="signal peptide" evidence="11">
    <location>
        <begin position="1"/>
        <end position="37"/>
    </location>
</feature>
<evidence type="ECO:0000256" key="5">
    <source>
        <dbReference type="ARBA" id="ARBA00022529"/>
    </source>
</evidence>
<dbReference type="SUPFAM" id="SSF53955">
    <property type="entry name" value="Lysozyme-like"/>
    <property type="match status" value="2"/>
</dbReference>
<evidence type="ECO:0000313" key="13">
    <source>
        <dbReference type="EMBL" id="KAI4546448.1"/>
    </source>
</evidence>
<feature type="domain" description="Glycosyl hydrolases family 22 (GH22)" evidence="12">
    <location>
        <begin position="114"/>
        <end position="132"/>
    </location>
</feature>
<dbReference type="PRINTS" id="PR00135">
    <property type="entry name" value="LYZLACT"/>
</dbReference>
<evidence type="ECO:0000256" key="10">
    <source>
        <dbReference type="RuleBase" id="RU004440"/>
    </source>
</evidence>
<gene>
    <name evidence="13" type="ORF">MG293_003003</name>
</gene>
<dbReference type="EC" id="3.2.1.17" evidence="4"/>
<evidence type="ECO:0000256" key="2">
    <source>
        <dbReference type="ARBA" id="ARBA00002647"/>
    </source>
</evidence>
<evidence type="ECO:0000256" key="3">
    <source>
        <dbReference type="ARBA" id="ARBA00010859"/>
    </source>
</evidence>
<evidence type="ECO:0000256" key="8">
    <source>
        <dbReference type="ARBA" id="ARBA00023157"/>
    </source>
</evidence>
<dbReference type="CDD" id="cd16897">
    <property type="entry name" value="LYZ_C"/>
    <property type="match status" value="2"/>
</dbReference>
<dbReference type="Proteomes" id="UP001214576">
    <property type="component" value="Unassembled WGS sequence"/>
</dbReference>
<keyword evidence="14" id="KW-1185">Reference proteome</keyword>
<dbReference type="PRINTS" id="PR00137">
    <property type="entry name" value="LYSOZYME"/>
</dbReference>
<dbReference type="InterPro" id="IPR000974">
    <property type="entry name" value="Glyco_hydro_22_lys"/>
</dbReference>
<dbReference type="GO" id="GO:0050829">
    <property type="term" value="P:defense response to Gram-negative bacterium"/>
    <property type="evidence" value="ECO:0007669"/>
    <property type="project" value="TreeGrafter"/>
</dbReference>
<dbReference type="AlphaFoldDB" id="A0AAD4YFW1"/>
<organism evidence="13 14">
    <name type="scientific">Ovis ammon polii</name>
    <dbReference type="NCBI Taxonomy" id="230172"/>
    <lineage>
        <taxon>Eukaryota</taxon>
        <taxon>Metazoa</taxon>
        <taxon>Chordata</taxon>
        <taxon>Craniata</taxon>
        <taxon>Vertebrata</taxon>
        <taxon>Euteleostomi</taxon>
        <taxon>Mammalia</taxon>
        <taxon>Eutheria</taxon>
        <taxon>Laurasiatheria</taxon>
        <taxon>Artiodactyla</taxon>
        <taxon>Ruminantia</taxon>
        <taxon>Pecora</taxon>
        <taxon>Bovidae</taxon>
        <taxon>Caprinae</taxon>
        <taxon>Ovis</taxon>
    </lineage>
</organism>
<dbReference type="EMBL" id="JAKZEL010000002">
    <property type="protein sequence ID" value="KAI4546448.1"/>
    <property type="molecule type" value="Genomic_DNA"/>
</dbReference>
<accession>A0AAD4YFW1</accession>
<dbReference type="PANTHER" id="PTHR11407">
    <property type="entry name" value="LYSOZYME C"/>
    <property type="match status" value="1"/>
</dbReference>
<dbReference type="InterPro" id="IPR019799">
    <property type="entry name" value="Glyco_hydro_22_CS"/>
</dbReference>
<evidence type="ECO:0000259" key="12">
    <source>
        <dbReference type="PROSITE" id="PS00128"/>
    </source>
</evidence>
<keyword evidence="11" id="KW-0732">Signal</keyword>
<comment type="caution">
    <text evidence="13">The sequence shown here is derived from an EMBL/GenBank/DDBJ whole genome shotgun (WGS) entry which is preliminary data.</text>
</comment>
<comment type="similarity">
    <text evidence="3 10">Belongs to the glycosyl hydrolase 22 family.</text>
</comment>
<comment type="function">
    <text evidence="2">Lysozymes have primarily a bacteriolytic function; those in tissues and body fluids are associated with the monocyte-macrophage system and enhance the activity of immunoagents.</text>
</comment>
<dbReference type="GO" id="GO:0050830">
    <property type="term" value="P:defense response to Gram-positive bacterium"/>
    <property type="evidence" value="ECO:0007669"/>
    <property type="project" value="TreeGrafter"/>
</dbReference>
<keyword evidence="9" id="KW-0326">Glycosidase</keyword>